<gene>
    <name evidence="1" type="ORF">SLAVMIC_00524</name>
</gene>
<dbReference type="EMBL" id="OU342829">
    <property type="protein sequence ID" value="CAG7580694.1"/>
    <property type="molecule type" value="Genomic_DNA"/>
</dbReference>
<name>A0A8D9FQA6_9VIRU</name>
<proteinExistence type="predicted"/>
<sequence>MTYYMNFGNLNNVDMNVVNKLLSDHDSDKGIGLHRIFDMRFDKLGADLPQRERDNIIGEYWEHSDNTFRNVDYREEQWVSDNRLNRNKGYSSRSINTEFIDEFKKIRGGREFFRSIKDEYTDNATHPNLEVCLINTPSFKSSIKTLAAEVVNNEDLTPEQIDFIKWVYWWGTQTLRRKGNRSSIRFSID</sequence>
<protein>
    <submittedName>
        <fullName evidence="1">Uncharacterized protein</fullName>
    </submittedName>
</protein>
<reference evidence="1" key="1">
    <citation type="submission" date="2021-06" db="EMBL/GenBank/DDBJ databases">
        <authorList>
            <person name="Gannon L."/>
            <person name="Redgwell R T."/>
            <person name="Michniewski S."/>
            <person name="Harrison D C."/>
            <person name="Millard A."/>
        </authorList>
    </citation>
    <scope>NUCLEOTIDE SEQUENCE</scope>
</reference>
<evidence type="ECO:0000313" key="1">
    <source>
        <dbReference type="EMBL" id="CAG7580694.1"/>
    </source>
</evidence>
<organism evidence="1">
    <name type="scientific">uncultured marine phage</name>
    <dbReference type="NCBI Taxonomy" id="707152"/>
    <lineage>
        <taxon>Viruses</taxon>
        <taxon>environmental samples</taxon>
    </lineage>
</organism>
<accession>A0A8D9FQA6</accession>